<sequence>MRALGRRAWRGFCGFIGASALVPAVSWPDVDDYVKKLQVIENREENSIMLHSVSATPLLNTSNYPAPESTARDSQRGILTQSFVDFEKICKEIPAFLKTASKEDVYEMHTVIAAINSTA</sequence>
<dbReference type="InParanoid" id="A0A644F8I9"/>
<keyword evidence="3" id="KW-1185">Reference proteome</keyword>
<keyword evidence="1" id="KW-0732">Signal</keyword>
<dbReference type="Proteomes" id="UP000001548">
    <property type="component" value="Unassembled WGS sequence"/>
</dbReference>
<organism evidence="2 3">
    <name type="scientific">Giardia intestinalis (strain ATCC 50803 / WB clone C6)</name>
    <name type="common">Giardia lamblia</name>
    <dbReference type="NCBI Taxonomy" id="184922"/>
    <lineage>
        <taxon>Eukaryota</taxon>
        <taxon>Metamonada</taxon>
        <taxon>Diplomonadida</taxon>
        <taxon>Hexamitidae</taxon>
        <taxon>Giardiinae</taxon>
        <taxon>Giardia</taxon>
    </lineage>
</organism>
<reference evidence="2 3" key="1">
    <citation type="journal article" date="2007" name="Science">
        <title>Genomic minimalism in the early diverging intestinal parasite Giardia lamblia.</title>
        <authorList>
            <person name="Morrison H.G."/>
            <person name="McArthur A.G."/>
            <person name="Gillin F.D."/>
            <person name="Aley S.B."/>
            <person name="Adam R.D."/>
            <person name="Olsen G.J."/>
            <person name="Best A.A."/>
            <person name="Cande W.Z."/>
            <person name="Chen F."/>
            <person name="Cipriano M.J."/>
            <person name="Davids B.J."/>
            <person name="Dawson S.C."/>
            <person name="Elmendorf H.G."/>
            <person name="Hehl A.B."/>
            <person name="Holder M.E."/>
            <person name="Huse S.M."/>
            <person name="Kim U.U."/>
            <person name="Lasek-Nesselquist E."/>
            <person name="Manning G."/>
            <person name="Nigam A."/>
            <person name="Nixon J.E."/>
            <person name="Palm D."/>
            <person name="Passamaneck N.E."/>
            <person name="Prabhu A."/>
            <person name="Reich C.I."/>
            <person name="Reiner D.S."/>
            <person name="Samuelson J."/>
            <person name="Svard S.G."/>
            <person name="Sogin M.L."/>
        </authorList>
    </citation>
    <scope>NUCLEOTIDE SEQUENCE [LARGE SCALE GENOMIC DNA]</scope>
    <source>
        <strain evidence="2 3">WB C6</strain>
    </source>
</reference>
<evidence type="ECO:0000313" key="2">
    <source>
        <dbReference type="EMBL" id="KAE8304935.1"/>
    </source>
</evidence>
<dbReference type="AlphaFoldDB" id="A0A644F8I9"/>
<accession>A0A644F8I9</accession>
<dbReference type="VEuPathDB" id="GiardiaDB:GL50803_9800"/>
<proteinExistence type="predicted"/>
<feature type="signal peptide" evidence="1">
    <location>
        <begin position="1"/>
        <end position="24"/>
    </location>
</feature>
<dbReference type="EMBL" id="AACB03000001">
    <property type="protein sequence ID" value="KAE8304935.1"/>
    <property type="molecule type" value="Genomic_DNA"/>
</dbReference>
<comment type="caution">
    <text evidence="2">The sequence shown here is derived from an EMBL/GenBank/DDBJ whole genome shotgun (WGS) entry which is preliminary data.</text>
</comment>
<evidence type="ECO:0000313" key="3">
    <source>
        <dbReference type="Proteomes" id="UP000001548"/>
    </source>
</evidence>
<evidence type="ECO:0000256" key="1">
    <source>
        <dbReference type="SAM" id="SignalP"/>
    </source>
</evidence>
<feature type="chain" id="PRO_5024876177" evidence="1">
    <location>
        <begin position="25"/>
        <end position="119"/>
    </location>
</feature>
<protein>
    <submittedName>
        <fullName evidence="2">Uncharacterized protein</fullName>
    </submittedName>
</protein>
<gene>
    <name evidence="2" type="ORF">GL50803_0060210</name>
</gene>
<name>A0A644F8I9_GIAIC</name>